<accession>A0ABW4ZDS0</accession>
<sequence length="186" mass="20557">MDSINPWLDVEELNRLAKALMEPVSESSKREDKVEASSVARSTAGKVLAQASALAKKAGILAQTKEEVRHALLPELGEWLYNNAKCRGLCVVDRDGDVLHAAMPNPEWTQLAISAATERNLSAAAQVPNIRIRVTANSYMQFIRVQTARGPLLVGLFTRNLLKDSQFDEFSRLVEKISGAEQVEKR</sequence>
<gene>
    <name evidence="1" type="ORF">ACFSW8_14065</name>
</gene>
<comment type="caution">
    <text evidence="1">The sequence shown here is derived from an EMBL/GenBank/DDBJ whole genome shotgun (WGS) entry which is preliminary data.</text>
</comment>
<evidence type="ECO:0000313" key="2">
    <source>
        <dbReference type="Proteomes" id="UP001597389"/>
    </source>
</evidence>
<dbReference type="EMBL" id="JBHUJB010000061">
    <property type="protein sequence ID" value="MFD2160029.1"/>
    <property type="molecule type" value="Genomic_DNA"/>
</dbReference>
<protein>
    <recommendedName>
        <fullName evidence="3">Roadblock/LAMTOR2 domain-containing protein</fullName>
    </recommendedName>
</protein>
<keyword evidence="2" id="KW-1185">Reference proteome</keyword>
<evidence type="ECO:0008006" key="3">
    <source>
        <dbReference type="Google" id="ProtNLM"/>
    </source>
</evidence>
<dbReference type="Proteomes" id="UP001597389">
    <property type="component" value="Unassembled WGS sequence"/>
</dbReference>
<proteinExistence type="predicted"/>
<dbReference type="RefSeq" id="WP_377088995.1">
    <property type="nucleotide sequence ID" value="NZ_JBHSJL010000014.1"/>
</dbReference>
<evidence type="ECO:0000313" key="1">
    <source>
        <dbReference type="EMBL" id="MFD2160029.1"/>
    </source>
</evidence>
<reference evidence="2" key="1">
    <citation type="journal article" date="2019" name="Int. J. Syst. Evol. Microbiol.">
        <title>The Global Catalogue of Microorganisms (GCM) 10K type strain sequencing project: providing services to taxonomists for standard genome sequencing and annotation.</title>
        <authorList>
            <consortium name="The Broad Institute Genomics Platform"/>
            <consortium name="The Broad Institute Genome Sequencing Center for Infectious Disease"/>
            <person name="Wu L."/>
            <person name="Ma J."/>
        </authorList>
    </citation>
    <scope>NUCLEOTIDE SEQUENCE [LARGE SCALE GENOMIC DNA]</scope>
    <source>
        <strain evidence="2">CCUG 57942</strain>
    </source>
</reference>
<name>A0ABW4ZDS0_9BACT</name>
<organism evidence="1 2">
    <name type="scientific">Rubritalea tangerina</name>
    <dbReference type="NCBI Taxonomy" id="430798"/>
    <lineage>
        <taxon>Bacteria</taxon>
        <taxon>Pseudomonadati</taxon>
        <taxon>Verrucomicrobiota</taxon>
        <taxon>Verrucomicrobiia</taxon>
        <taxon>Verrucomicrobiales</taxon>
        <taxon>Rubritaleaceae</taxon>
        <taxon>Rubritalea</taxon>
    </lineage>
</organism>